<sequence length="157" mass="17905">MLLTPKGYRIEMLDHHQKENLAHDLIHGFKNVSEYINGVCYETVAYVQYLLHPTKISLREMETITGKHWVEKFTTQREWTGETIPAGTALGFYRINSSGFFHFALAVGGTQIRAVNGLTLGASWAFEVNLPSVLGPRNEDGTYNYDNSKIRVYLMYL</sequence>
<gene>
    <name evidence="1" type="ORF">CFS9_30250</name>
</gene>
<reference evidence="1" key="1">
    <citation type="submission" date="2024-05" db="EMBL/GenBank/DDBJ databases">
        <title>Whole-Genome Sequence of CFS9, a Potential Fish Probiotic Isolated from the Body Surface of Silurus asotus.</title>
        <authorList>
            <person name="Kojima M."/>
            <person name="Tobioka K."/>
            <person name="Yokota K."/>
            <person name="Nakatani H."/>
            <person name="Hori K."/>
            <person name="Tamaru Y."/>
            <person name="Okazaki F."/>
        </authorList>
    </citation>
    <scope>NUCLEOTIDE SEQUENCE</scope>
    <source>
        <strain evidence="1">CFS9</strain>
    </source>
</reference>
<protein>
    <recommendedName>
        <fullName evidence="2">Urea amidohydrolase</fullName>
    </recommendedName>
</protein>
<dbReference type="EMBL" id="AP031573">
    <property type="protein sequence ID" value="BFM44384.1"/>
    <property type="molecule type" value="Genomic_DNA"/>
</dbReference>
<dbReference type="RefSeq" id="WP_369615508.1">
    <property type="nucleotide sequence ID" value="NZ_AP031573.1"/>
</dbReference>
<proteinExistence type="predicted"/>
<accession>A0AAT9H3V3</accession>
<evidence type="ECO:0008006" key="2">
    <source>
        <dbReference type="Google" id="ProtNLM"/>
    </source>
</evidence>
<evidence type="ECO:0000313" key="1">
    <source>
        <dbReference type="EMBL" id="BFM44384.1"/>
    </source>
</evidence>
<dbReference type="AlphaFoldDB" id="A0AAT9H3V3"/>
<organism evidence="1">
    <name type="scientific">Flavobacterium sp. CFS9</name>
    <dbReference type="NCBI Taxonomy" id="3143118"/>
    <lineage>
        <taxon>Bacteria</taxon>
        <taxon>Pseudomonadati</taxon>
        <taxon>Bacteroidota</taxon>
        <taxon>Flavobacteriia</taxon>
        <taxon>Flavobacteriales</taxon>
        <taxon>Flavobacteriaceae</taxon>
        <taxon>Flavobacterium</taxon>
    </lineage>
</organism>
<name>A0AAT9H3V3_9FLAO</name>